<evidence type="ECO:0000313" key="10">
    <source>
        <dbReference type="Proteomes" id="UP000757232"/>
    </source>
</evidence>
<evidence type="ECO:0000256" key="4">
    <source>
        <dbReference type="ARBA" id="ARBA00042380"/>
    </source>
</evidence>
<dbReference type="Gene3D" id="2.170.270.10">
    <property type="entry name" value="SET domain"/>
    <property type="match status" value="1"/>
</dbReference>
<keyword evidence="3" id="KW-0949">S-adenosyl-L-methionine</keyword>
<dbReference type="PANTHER" id="PTHR46402">
    <property type="entry name" value="SET AND MYND DOMAIN-CONTAINING PROTEIN 5"/>
    <property type="match status" value="1"/>
</dbReference>
<dbReference type="GO" id="GO:0032259">
    <property type="term" value="P:methylation"/>
    <property type="evidence" value="ECO:0007669"/>
    <property type="project" value="UniProtKB-KW"/>
</dbReference>
<gene>
    <name evidence="9" type="ORF">A7U60_g8726</name>
</gene>
<evidence type="ECO:0000256" key="2">
    <source>
        <dbReference type="ARBA" id="ARBA00022679"/>
    </source>
</evidence>
<feature type="region of interest" description="Disordered" evidence="7">
    <location>
        <begin position="402"/>
        <end position="430"/>
    </location>
</feature>
<dbReference type="CDD" id="cd20071">
    <property type="entry name" value="SET_SMYD"/>
    <property type="match status" value="1"/>
</dbReference>
<sequence length="731" mass="81916">MPVSPPDEALKDVLIALRAENPALGIAKLQNKLITQHPEWAVSEKRIKKLLAQSSQSTSQARPTSRIIGDLNVSKWSNKVKVVDYGPAKGKGLEATQEIREGEDVWKEDPFVISPGWDIYDLQIASHACFHCTTPFNASTLPHSLPCPSSTNAALSTAGACPARFCNRLCLTRAMSKQHPLLCAALNPASVPLLSFARSRTWLAVHAVAQCIARLLMAHEQGRKQDLEQDLRFMRALAQMSMEERWKIIEPTGLKPDYAVWKGPYDLTRQAYLEPPNPRDKRQLSKVLRKPIPEDLLKFLFDYDGYLRLLSCMGLNLEGHGGLFILHSHLNHSCNPNISIRHFDQKTSLSRITIRARRDIHPGEELTVAYVNPGLPLQARRRALAPWAFGTCMCERCLEEEKEEKEKKENGENGDGYNGPDEKYPDPESASQQLNFWSNTAQKKSTSQRVTPAQCIKRIQDALDKSSSSSSNGSANSGGEVLFHQLDLSDPKEAKLSARAFVRREERLDVLINCAAVILDEFTLGANGIQNTMVVNYFSPFVFTFALLPLLKKTAAEPNADVRIVNVASDSHRLLPDGFHFKSKRDFNVNYGNSMMQSYERYNISKLLMILWTRELQRRLTEEDTDIIAVALHPGTVYTETCVTTSERFTFPISTILRVFAQITFRNVRDGAGTPIIAAVSPGVRTEAEKYKGGYLMPIGKLSKPSKQAQNDELARELWATTETLLKEWGI</sequence>
<evidence type="ECO:0000256" key="7">
    <source>
        <dbReference type="SAM" id="MobiDB-lite"/>
    </source>
</evidence>
<evidence type="ECO:0000256" key="1">
    <source>
        <dbReference type="ARBA" id="ARBA00022603"/>
    </source>
</evidence>
<evidence type="ECO:0000256" key="5">
    <source>
        <dbReference type="ARBA" id="ARBA00044528"/>
    </source>
</evidence>
<comment type="catalytic activity">
    <reaction evidence="6">
        <text>L-lysyl-[histone] + S-adenosyl-L-methionine = N(6)-methyl-L-lysyl-[histone] + S-adenosyl-L-homocysteine + H(+)</text>
        <dbReference type="Rhea" id="RHEA:10024"/>
        <dbReference type="Rhea" id="RHEA-COMP:9845"/>
        <dbReference type="Rhea" id="RHEA-COMP:9846"/>
        <dbReference type="ChEBI" id="CHEBI:15378"/>
        <dbReference type="ChEBI" id="CHEBI:29969"/>
        <dbReference type="ChEBI" id="CHEBI:57856"/>
        <dbReference type="ChEBI" id="CHEBI:59789"/>
        <dbReference type="ChEBI" id="CHEBI:61929"/>
    </reaction>
    <physiologicalReaction direction="left-to-right" evidence="6">
        <dbReference type="Rhea" id="RHEA:10025"/>
    </physiologicalReaction>
</comment>
<dbReference type="Gene3D" id="3.40.50.720">
    <property type="entry name" value="NAD(P)-binding Rossmann-like Domain"/>
    <property type="match status" value="1"/>
</dbReference>
<dbReference type="InterPro" id="IPR046341">
    <property type="entry name" value="SET_dom_sf"/>
</dbReference>
<evidence type="ECO:0000259" key="8">
    <source>
        <dbReference type="PROSITE" id="PS50280"/>
    </source>
</evidence>
<accession>A0A9Q5HQD0</accession>
<keyword evidence="2" id="KW-0808">Transferase</keyword>
<dbReference type="InterPro" id="IPR002347">
    <property type="entry name" value="SDR_fam"/>
</dbReference>
<keyword evidence="10" id="KW-1185">Reference proteome</keyword>
<dbReference type="GO" id="GO:0042799">
    <property type="term" value="F:histone H4K20 methyltransferase activity"/>
    <property type="evidence" value="ECO:0007669"/>
    <property type="project" value="TreeGrafter"/>
</dbReference>
<dbReference type="AlphaFoldDB" id="A0A9Q5HQD0"/>
<evidence type="ECO:0000256" key="6">
    <source>
        <dbReference type="ARBA" id="ARBA00048619"/>
    </source>
</evidence>
<dbReference type="EMBL" id="LNZH02000216">
    <property type="protein sequence ID" value="OCB84055.1"/>
    <property type="molecule type" value="Genomic_DNA"/>
</dbReference>
<dbReference type="SUPFAM" id="SSF51735">
    <property type="entry name" value="NAD(P)-binding Rossmann-fold domains"/>
    <property type="match status" value="1"/>
</dbReference>
<dbReference type="SMART" id="SM00317">
    <property type="entry name" value="SET"/>
    <property type="match status" value="1"/>
</dbReference>
<dbReference type="SUPFAM" id="SSF82199">
    <property type="entry name" value="SET domain"/>
    <property type="match status" value="1"/>
</dbReference>
<organism evidence="9 10">
    <name type="scientific">Sanghuangporus baumii</name>
    <name type="common">Phellinus baumii</name>
    <dbReference type="NCBI Taxonomy" id="108892"/>
    <lineage>
        <taxon>Eukaryota</taxon>
        <taxon>Fungi</taxon>
        <taxon>Dikarya</taxon>
        <taxon>Basidiomycota</taxon>
        <taxon>Agaricomycotina</taxon>
        <taxon>Agaricomycetes</taxon>
        <taxon>Hymenochaetales</taxon>
        <taxon>Hymenochaetaceae</taxon>
        <taxon>Sanghuangporus</taxon>
    </lineage>
</organism>
<comment type="caution">
    <text evidence="9">The sequence shown here is derived from an EMBL/GenBank/DDBJ whole genome shotgun (WGS) entry which is preliminary data.</text>
</comment>
<dbReference type="PANTHER" id="PTHR46402:SF2">
    <property type="entry name" value="HISTONE-LYSINE N-TRIMETHYLTRANSFERASE SMYD5"/>
    <property type="match status" value="1"/>
</dbReference>
<dbReference type="Proteomes" id="UP000757232">
    <property type="component" value="Unassembled WGS sequence"/>
</dbReference>
<evidence type="ECO:0000313" key="9">
    <source>
        <dbReference type="EMBL" id="OCB84055.1"/>
    </source>
</evidence>
<proteinExistence type="predicted"/>
<evidence type="ECO:0000256" key="3">
    <source>
        <dbReference type="ARBA" id="ARBA00022691"/>
    </source>
</evidence>
<dbReference type="Pfam" id="PF00106">
    <property type="entry name" value="adh_short"/>
    <property type="match status" value="1"/>
</dbReference>
<dbReference type="OrthoDB" id="438641at2759"/>
<keyword evidence="1" id="KW-0489">Methyltransferase</keyword>
<reference evidence="9" key="1">
    <citation type="submission" date="2016-06" db="EMBL/GenBank/DDBJ databases">
        <title>Draft Genome sequence of the fungus Inonotus baumii.</title>
        <authorList>
            <person name="Zhu H."/>
            <person name="Lin W."/>
        </authorList>
    </citation>
    <scope>NUCLEOTIDE SEQUENCE</scope>
    <source>
        <strain evidence="9">821</strain>
    </source>
</reference>
<feature type="compositionally biased region" description="Basic and acidic residues" evidence="7">
    <location>
        <begin position="402"/>
        <end position="411"/>
    </location>
</feature>
<dbReference type="Pfam" id="PF00856">
    <property type="entry name" value="SET"/>
    <property type="match status" value="1"/>
</dbReference>
<dbReference type="InterPro" id="IPR036291">
    <property type="entry name" value="NAD(P)-bd_dom_sf"/>
</dbReference>
<dbReference type="InterPro" id="IPR001214">
    <property type="entry name" value="SET_dom"/>
</dbReference>
<feature type="domain" description="SET" evidence="8">
    <location>
        <begin position="78"/>
        <end position="371"/>
    </location>
</feature>
<dbReference type="PROSITE" id="PS50280">
    <property type="entry name" value="SET"/>
    <property type="match status" value="1"/>
</dbReference>
<dbReference type="GO" id="GO:0045814">
    <property type="term" value="P:negative regulation of gene expression, epigenetic"/>
    <property type="evidence" value="ECO:0007669"/>
    <property type="project" value="TreeGrafter"/>
</dbReference>
<protein>
    <recommendedName>
        <fullName evidence="5">Histone-lysine N-methyltransferase SET5</fullName>
    </recommendedName>
    <alternativeName>
        <fullName evidence="4">SET domain-containing protein 5</fullName>
    </alternativeName>
</protein>
<name>A0A9Q5HQD0_SANBA</name>